<dbReference type="Gene3D" id="2.60.200.40">
    <property type="match status" value="1"/>
</dbReference>
<dbReference type="InterPro" id="IPR017438">
    <property type="entry name" value="ATP-NAD_kinase_N"/>
</dbReference>
<dbReference type="PANTHER" id="PTHR12358:SF111">
    <property type="entry name" value="CERAMIDE KINASE, ISOFORM A"/>
    <property type="match status" value="1"/>
</dbReference>
<dbReference type="Gene3D" id="3.40.50.10330">
    <property type="entry name" value="Probable inorganic polyphosphate/atp-NAD kinase, domain 1"/>
    <property type="match status" value="1"/>
</dbReference>
<feature type="domain" description="DAGKc" evidence="1">
    <location>
        <begin position="117"/>
        <end position="267"/>
    </location>
</feature>
<dbReference type="AlphaFoldDB" id="A0A8S3Q666"/>
<dbReference type="InterPro" id="IPR016064">
    <property type="entry name" value="NAD/diacylglycerol_kinase_sf"/>
</dbReference>
<protein>
    <submittedName>
        <fullName evidence="2">CERK</fullName>
        <ecNumber evidence="2">2.7.1.138</ecNumber>
    </submittedName>
</protein>
<dbReference type="OrthoDB" id="530923at2759"/>
<dbReference type="GO" id="GO:0016020">
    <property type="term" value="C:membrane"/>
    <property type="evidence" value="ECO:0007669"/>
    <property type="project" value="GOC"/>
</dbReference>
<dbReference type="Proteomes" id="UP000683360">
    <property type="component" value="Unassembled WGS sequence"/>
</dbReference>
<dbReference type="Pfam" id="PF00781">
    <property type="entry name" value="DAGK_cat"/>
    <property type="match status" value="1"/>
</dbReference>
<dbReference type="InterPro" id="IPR001206">
    <property type="entry name" value="Diacylglycerol_kinase_cat_dom"/>
</dbReference>
<keyword evidence="2" id="KW-0808">Transferase</keyword>
<keyword evidence="3" id="KW-1185">Reference proteome</keyword>
<evidence type="ECO:0000313" key="2">
    <source>
        <dbReference type="EMBL" id="CAG2190921.1"/>
    </source>
</evidence>
<dbReference type="SMART" id="SM00046">
    <property type="entry name" value="DAGKc"/>
    <property type="match status" value="1"/>
</dbReference>
<dbReference type="PROSITE" id="PS50146">
    <property type="entry name" value="DAGK"/>
    <property type="match status" value="1"/>
</dbReference>
<dbReference type="InterPro" id="IPR050187">
    <property type="entry name" value="Lipid_Phosphate_FormReg"/>
</dbReference>
<organism evidence="2 3">
    <name type="scientific">Mytilus edulis</name>
    <name type="common">Blue mussel</name>
    <dbReference type="NCBI Taxonomy" id="6550"/>
    <lineage>
        <taxon>Eukaryota</taxon>
        <taxon>Metazoa</taxon>
        <taxon>Spiralia</taxon>
        <taxon>Lophotrochozoa</taxon>
        <taxon>Mollusca</taxon>
        <taxon>Bivalvia</taxon>
        <taxon>Autobranchia</taxon>
        <taxon>Pteriomorphia</taxon>
        <taxon>Mytilida</taxon>
        <taxon>Mytiloidea</taxon>
        <taxon>Mytilidae</taxon>
        <taxon>Mytilinae</taxon>
        <taxon>Mytilus</taxon>
    </lineage>
</organism>
<dbReference type="EC" id="2.7.1.138" evidence="2"/>
<gene>
    <name evidence="2" type="ORF">MEDL_6161</name>
</gene>
<reference evidence="2" key="1">
    <citation type="submission" date="2021-03" db="EMBL/GenBank/DDBJ databases">
        <authorList>
            <person name="Bekaert M."/>
        </authorList>
    </citation>
    <scope>NUCLEOTIDE SEQUENCE</scope>
</reference>
<dbReference type="EMBL" id="CAJPWZ010000344">
    <property type="protein sequence ID" value="CAG2190921.1"/>
    <property type="molecule type" value="Genomic_DNA"/>
</dbReference>
<name>A0A8S3Q666_MYTED</name>
<dbReference type="GO" id="GO:0001729">
    <property type="term" value="F:ceramide kinase activity"/>
    <property type="evidence" value="ECO:0007669"/>
    <property type="project" value="UniProtKB-EC"/>
</dbReference>
<comment type="caution">
    <text evidence="2">The sequence shown here is derived from an EMBL/GenBank/DDBJ whole genome shotgun (WGS) entry which is preliminary data.</text>
</comment>
<evidence type="ECO:0000313" key="3">
    <source>
        <dbReference type="Proteomes" id="UP000683360"/>
    </source>
</evidence>
<accession>A0A8S3Q666</accession>
<evidence type="ECO:0000259" key="1">
    <source>
        <dbReference type="PROSITE" id="PS50146"/>
    </source>
</evidence>
<proteinExistence type="predicted"/>
<sequence>MENNKTNYYVDNCFDMELISKSGKLLGKGQVNIEHSFMHAKFCDKSHKKNFDFKISLKDILVVKEVDGTSDELIVEIHYIKHELHRLLKMESIRFRAGASEATYFHILMDDVIQGFSRPRKLLVFINPISGRKKGLKIYRQQMAPICKLCGIECSVIVTNRRGQALEILDNYDLSSIDGIVTVGGDGIFSECVNGLLRRHQAEHNVDIHDTNSRLQPCNIPLGVLPAGSGNVLLELLHGNKDVQTAVLRIILGDVTRTNVAGVYQGGVLSVYACLILGFGLCGRMVRDCEKTRWMGPRRYSIAPLKALLTRKMYDVEVSLLKKDNESFIKKSNRIVTRTKSYDVRMGKSSVRKQKQHLVINRSKSLDIYENSKFHAIERGRVSLKSRVFSNVSATSQTRRNSVFKSSNRIASNHEVRVSYKHKNTVSDINNQPINSVQSSLHVNGSIKRTYSGQNNLFRTNERVDKVYPNSQNRGRNTHIANGLYSDQESSDDIINFLPDDDKENYVIRDRVYSIDTWIPTLTDISDQCHPVFGDSKITAHCVKECSFGDHLKHLLKVNERVAYCFKFDFVHALRGRGYKVRIFDTGDSRHRRKYYINYDGDSLLLKSSEFDVRLHRNIIKLFGTKEEDDKT</sequence>
<dbReference type="PANTHER" id="PTHR12358">
    <property type="entry name" value="SPHINGOSINE KINASE"/>
    <property type="match status" value="1"/>
</dbReference>
<dbReference type="SUPFAM" id="SSF111331">
    <property type="entry name" value="NAD kinase/diacylglycerol kinase-like"/>
    <property type="match status" value="1"/>
</dbReference>
<dbReference type="GO" id="GO:0006672">
    <property type="term" value="P:ceramide metabolic process"/>
    <property type="evidence" value="ECO:0007669"/>
    <property type="project" value="TreeGrafter"/>
</dbReference>